<dbReference type="GO" id="GO:0006508">
    <property type="term" value="P:proteolysis"/>
    <property type="evidence" value="ECO:0007669"/>
    <property type="project" value="UniProtKB-KW"/>
</dbReference>
<dbReference type="PANTHER" id="PTHR13604">
    <property type="entry name" value="DC12-RELATED"/>
    <property type="match status" value="1"/>
</dbReference>
<name>A0A9X1F5Q1_9FLAO</name>
<accession>A0A9X1F5Q1</accession>
<keyword evidence="1" id="KW-0378">Hydrolase</keyword>
<dbReference type="PANTHER" id="PTHR13604:SF0">
    <property type="entry name" value="ABASIC SITE PROCESSING PROTEIN HMCES"/>
    <property type="match status" value="1"/>
</dbReference>
<sequence>MFYKLSNTAHLPAIEDAFDASFKFPLLYETSQLINGLSEKSLPIITMSEPSTINYAIWGLLPQNFKEGWESFQNLTNTLNISIEEIDTLNWVNSLLNKQRCAIIVTGFFTSYVYNGKVYPFYVYEKNHMPFAIAGVYSELNDGFLSVSIITSALENELNEVHNLGKEFPIALSTKHYIQWLNPENDFTKDDFKSLNRLELKAHTISKEFYKNNIIFDDILKKAHYEDLPILSLK</sequence>
<evidence type="ECO:0000313" key="3">
    <source>
        <dbReference type="Proteomes" id="UP001138894"/>
    </source>
</evidence>
<dbReference type="EMBL" id="JAGSPD010000001">
    <property type="protein sequence ID" value="MBV7267842.1"/>
    <property type="molecule type" value="Genomic_DNA"/>
</dbReference>
<keyword evidence="1" id="KW-0645">Protease</keyword>
<organism evidence="2 3">
    <name type="scientific">Winogradskyella luteola</name>
    <dbReference type="NCBI Taxonomy" id="2828330"/>
    <lineage>
        <taxon>Bacteria</taxon>
        <taxon>Pseudomonadati</taxon>
        <taxon>Bacteroidota</taxon>
        <taxon>Flavobacteriia</taxon>
        <taxon>Flavobacteriales</taxon>
        <taxon>Flavobacteriaceae</taxon>
        <taxon>Winogradskyella</taxon>
    </lineage>
</organism>
<dbReference type="GO" id="GO:0008233">
    <property type="term" value="F:peptidase activity"/>
    <property type="evidence" value="ECO:0007669"/>
    <property type="project" value="UniProtKB-KW"/>
</dbReference>
<reference evidence="2" key="1">
    <citation type="submission" date="2021-04" db="EMBL/GenBank/DDBJ databases">
        <authorList>
            <person name="Pira H."/>
            <person name="Risdian C."/>
            <person name="Wink J."/>
        </authorList>
    </citation>
    <scope>NUCLEOTIDE SEQUENCE</scope>
    <source>
        <strain evidence="2">WHY3</strain>
    </source>
</reference>
<gene>
    <name evidence="2" type="ORF">KCG49_01400</name>
</gene>
<dbReference type="AlphaFoldDB" id="A0A9X1F5Q1"/>
<dbReference type="Pfam" id="PF02586">
    <property type="entry name" value="SRAP"/>
    <property type="match status" value="1"/>
</dbReference>
<protein>
    <recommendedName>
        <fullName evidence="1">Abasic site processing protein</fullName>
        <ecNumber evidence="1">3.4.-.-</ecNumber>
    </recommendedName>
</protein>
<proteinExistence type="inferred from homology"/>
<dbReference type="GO" id="GO:0106300">
    <property type="term" value="P:protein-DNA covalent cross-linking repair"/>
    <property type="evidence" value="ECO:0007669"/>
    <property type="project" value="InterPro"/>
</dbReference>
<evidence type="ECO:0000313" key="2">
    <source>
        <dbReference type="EMBL" id="MBV7267842.1"/>
    </source>
</evidence>
<dbReference type="RefSeq" id="WP_218544386.1">
    <property type="nucleotide sequence ID" value="NZ_JAGSPD010000001.1"/>
</dbReference>
<dbReference type="GO" id="GO:0003697">
    <property type="term" value="F:single-stranded DNA binding"/>
    <property type="evidence" value="ECO:0007669"/>
    <property type="project" value="InterPro"/>
</dbReference>
<keyword evidence="3" id="KW-1185">Reference proteome</keyword>
<dbReference type="Proteomes" id="UP001138894">
    <property type="component" value="Unassembled WGS sequence"/>
</dbReference>
<comment type="caution">
    <text evidence="2">The sequence shown here is derived from an EMBL/GenBank/DDBJ whole genome shotgun (WGS) entry which is preliminary data.</text>
</comment>
<dbReference type="EC" id="3.4.-.-" evidence="1"/>
<comment type="similarity">
    <text evidence="1">Belongs to the SOS response-associated peptidase family.</text>
</comment>
<dbReference type="InterPro" id="IPR003738">
    <property type="entry name" value="SRAP"/>
</dbReference>
<evidence type="ECO:0000256" key="1">
    <source>
        <dbReference type="RuleBase" id="RU364100"/>
    </source>
</evidence>